<evidence type="ECO:0000256" key="7">
    <source>
        <dbReference type="ARBA" id="ARBA00018285"/>
    </source>
</evidence>
<reference evidence="16 17" key="1">
    <citation type="submission" date="2016-10" db="EMBL/GenBank/DDBJ databases">
        <authorList>
            <person name="de Groot N.N."/>
        </authorList>
    </citation>
    <scope>NUCLEOTIDE SEQUENCE [LARGE SCALE GENOMIC DNA]</scope>
    <source>
        <strain evidence="16 17">Nv1</strain>
    </source>
</reference>
<dbReference type="Gene3D" id="3.30.1130.10">
    <property type="match status" value="1"/>
</dbReference>
<organism evidence="16 17">
    <name type="scientific">Nitrosovibrio tenuis</name>
    <dbReference type="NCBI Taxonomy" id="1233"/>
    <lineage>
        <taxon>Bacteria</taxon>
        <taxon>Pseudomonadati</taxon>
        <taxon>Pseudomonadota</taxon>
        <taxon>Betaproteobacteria</taxon>
        <taxon>Nitrosomonadales</taxon>
        <taxon>Nitrosomonadaceae</taxon>
        <taxon>Nitrosovibrio</taxon>
    </lineage>
</organism>
<comment type="catalytic activity">
    <reaction evidence="2">
        <text>7,8-dihydroneopterin = 6-hydroxymethyl-7,8-dihydropterin + glycolaldehyde</text>
        <dbReference type="Rhea" id="RHEA:10540"/>
        <dbReference type="ChEBI" id="CHEBI:17001"/>
        <dbReference type="ChEBI" id="CHEBI:17071"/>
        <dbReference type="ChEBI" id="CHEBI:44841"/>
        <dbReference type="EC" id="4.1.2.25"/>
    </reaction>
</comment>
<dbReference type="InterPro" id="IPR043133">
    <property type="entry name" value="GTP-CH-I_C/QueF"/>
</dbReference>
<dbReference type="GO" id="GO:0016853">
    <property type="term" value="F:isomerase activity"/>
    <property type="evidence" value="ECO:0007669"/>
    <property type="project" value="UniProtKB-KW"/>
</dbReference>
<dbReference type="InterPro" id="IPR006157">
    <property type="entry name" value="FolB_dom"/>
</dbReference>
<evidence type="ECO:0000256" key="14">
    <source>
        <dbReference type="ARBA" id="ARBA00032903"/>
    </source>
</evidence>
<sequence>MPADAHVGLSRIAVMDIIFLHELKVKTLIGIYPWERSAAQTIQLDLEIALPTSRACLTDNFEDALDYALVVQRINETLSQRHFSLLEALAEHIAQIILMEFKSPWTKISVAKLSAIRGVKRLGVCIERRREDTAPKMMD</sequence>
<evidence type="ECO:0000256" key="12">
    <source>
        <dbReference type="ARBA" id="ARBA00031101"/>
    </source>
</evidence>
<evidence type="ECO:0000256" key="8">
    <source>
        <dbReference type="ARBA" id="ARBA00022909"/>
    </source>
</evidence>
<keyword evidence="17" id="KW-1185">Reference proteome</keyword>
<dbReference type="AlphaFoldDB" id="A0A1H7Q7C4"/>
<dbReference type="PANTHER" id="PTHR42844">
    <property type="entry name" value="DIHYDRONEOPTERIN ALDOLASE 1-RELATED"/>
    <property type="match status" value="1"/>
</dbReference>
<evidence type="ECO:0000256" key="11">
    <source>
        <dbReference type="ARBA" id="ARBA00029947"/>
    </source>
</evidence>
<evidence type="ECO:0000313" key="17">
    <source>
        <dbReference type="Proteomes" id="UP000198620"/>
    </source>
</evidence>
<evidence type="ECO:0000256" key="13">
    <source>
        <dbReference type="ARBA" id="ARBA00032109"/>
    </source>
</evidence>
<dbReference type="Proteomes" id="UP000198620">
    <property type="component" value="Unassembled WGS sequence"/>
</dbReference>
<evidence type="ECO:0000256" key="1">
    <source>
        <dbReference type="ARBA" id="ARBA00000693"/>
    </source>
</evidence>
<protein>
    <recommendedName>
        <fullName evidence="7">Dihydroneopterin aldolase</fullName>
        <ecNumber evidence="6">4.1.2.25</ecNumber>
        <ecNumber evidence="5">5.1.99.8</ecNumber>
    </recommendedName>
    <alternativeName>
        <fullName evidence="12">7,8-dihydroneopterin 2'-epimerase</fullName>
    </alternativeName>
    <alternativeName>
        <fullName evidence="14">7,8-dihydroneopterin aldolase</fullName>
    </alternativeName>
    <alternativeName>
        <fullName evidence="11">7,8-dihydroneopterin epimerase</fullName>
    </alternativeName>
    <alternativeName>
        <fullName evidence="13">Dihydroneopterin epimerase</fullName>
    </alternativeName>
</protein>
<dbReference type="GO" id="GO:0004150">
    <property type="term" value="F:dihydroneopterin aldolase activity"/>
    <property type="evidence" value="ECO:0007669"/>
    <property type="project" value="UniProtKB-EC"/>
</dbReference>
<comment type="pathway">
    <text evidence="3">Cofactor biosynthesis; tetrahydrofolate biosynthesis; 2-amino-4-hydroxy-6-hydroxymethyl-7,8-dihydropteridine diphosphate from 7,8-dihydroneopterin triphosphate: step 3/4.</text>
</comment>
<dbReference type="EMBL" id="FOBH01000011">
    <property type="protein sequence ID" value="SEL43564.1"/>
    <property type="molecule type" value="Genomic_DNA"/>
</dbReference>
<accession>A0A1H7Q7C4</accession>
<dbReference type="GO" id="GO:0005737">
    <property type="term" value="C:cytoplasm"/>
    <property type="evidence" value="ECO:0007669"/>
    <property type="project" value="TreeGrafter"/>
</dbReference>
<dbReference type="GO" id="GO:0046656">
    <property type="term" value="P:folic acid biosynthetic process"/>
    <property type="evidence" value="ECO:0007669"/>
    <property type="project" value="UniProtKB-KW"/>
</dbReference>
<evidence type="ECO:0000313" key="16">
    <source>
        <dbReference type="EMBL" id="SEL43564.1"/>
    </source>
</evidence>
<dbReference type="EC" id="4.1.2.25" evidence="6"/>
<evidence type="ECO:0000256" key="5">
    <source>
        <dbReference type="ARBA" id="ARBA00012234"/>
    </source>
</evidence>
<evidence type="ECO:0000256" key="4">
    <source>
        <dbReference type="ARBA" id="ARBA00005708"/>
    </source>
</evidence>
<dbReference type="InterPro" id="IPR006156">
    <property type="entry name" value="Dihydroneopterin_aldolase"/>
</dbReference>
<comment type="similarity">
    <text evidence="4">Belongs to the DHNA family.</text>
</comment>
<evidence type="ECO:0000259" key="15">
    <source>
        <dbReference type="SMART" id="SM00905"/>
    </source>
</evidence>
<evidence type="ECO:0000256" key="3">
    <source>
        <dbReference type="ARBA" id="ARBA00005013"/>
    </source>
</evidence>
<gene>
    <name evidence="16" type="ORF">SAMN05216387_1119</name>
</gene>
<dbReference type="Pfam" id="PF02152">
    <property type="entry name" value="FolB"/>
    <property type="match status" value="1"/>
</dbReference>
<dbReference type="FunFam" id="3.30.1130.10:FF:000002">
    <property type="entry name" value="7,8-dihydroneopterin aldolase"/>
    <property type="match status" value="1"/>
</dbReference>
<evidence type="ECO:0000256" key="9">
    <source>
        <dbReference type="ARBA" id="ARBA00023235"/>
    </source>
</evidence>
<keyword evidence="10" id="KW-0456">Lyase</keyword>
<evidence type="ECO:0000256" key="6">
    <source>
        <dbReference type="ARBA" id="ARBA00013043"/>
    </source>
</evidence>
<name>A0A1H7Q7C4_9PROT</name>
<dbReference type="SUPFAM" id="SSF55620">
    <property type="entry name" value="Tetrahydrobiopterin biosynthesis enzymes-like"/>
    <property type="match status" value="1"/>
</dbReference>
<feature type="domain" description="Dihydroneopterin aldolase/epimerase" evidence="15">
    <location>
        <begin position="18"/>
        <end position="128"/>
    </location>
</feature>
<dbReference type="SMART" id="SM00905">
    <property type="entry name" value="FolB"/>
    <property type="match status" value="1"/>
</dbReference>
<dbReference type="EC" id="5.1.99.8" evidence="5"/>
<proteinExistence type="inferred from homology"/>
<comment type="catalytic activity">
    <reaction evidence="1">
        <text>7,8-dihydroneopterin = 7,8-dihydromonapterin</text>
        <dbReference type="Rhea" id="RHEA:45328"/>
        <dbReference type="ChEBI" id="CHEBI:17001"/>
        <dbReference type="ChEBI" id="CHEBI:71175"/>
        <dbReference type="EC" id="5.1.99.8"/>
    </reaction>
</comment>
<dbReference type="NCBIfam" id="TIGR00526">
    <property type="entry name" value="folB_dom"/>
    <property type="match status" value="1"/>
</dbReference>
<dbReference type="STRING" id="1233.SAMN05216387_1119"/>
<evidence type="ECO:0000256" key="10">
    <source>
        <dbReference type="ARBA" id="ARBA00023239"/>
    </source>
</evidence>
<keyword evidence="8" id="KW-0289">Folate biosynthesis</keyword>
<evidence type="ECO:0000256" key="2">
    <source>
        <dbReference type="ARBA" id="ARBA00001353"/>
    </source>
</evidence>
<dbReference type="PANTHER" id="PTHR42844:SF1">
    <property type="entry name" value="DIHYDRONEOPTERIN ALDOLASE 1-RELATED"/>
    <property type="match status" value="1"/>
</dbReference>
<keyword evidence="9" id="KW-0413">Isomerase</keyword>